<dbReference type="EMBL" id="JAMQAW010000032">
    <property type="protein sequence ID" value="MCM2391619.1"/>
    <property type="molecule type" value="Genomic_DNA"/>
</dbReference>
<keyword evidence="2" id="KW-1133">Transmembrane helix</keyword>
<proteinExistence type="predicted"/>
<protein>
    <recommendedName>
        <fullName evidence="3">DUF8017 domain-containing protein</fullName>
    </recommendedName>
</protein>
<evidence type="ECO:0000256" key="2">
    <source>
        <dbReference type="SAM" id="Phobius"/>
    </source>
</evidence>
<keyword evidence="2" id="KW-0472">Membrane</keyword>
<feature type="region of interest" description="Disordered" evidence="1">
    <location>
        <begin position="1"/>
        <end position="70"/>
    </location>
</feature>
<dbReference type="RefSeq" id="WP_250921951.1">
    <property type="nucleotide sequence ID" value="NZ_JAMQAW010000032.1"/>
</dbReference>
<feature type="domain" description="DUF8017" evidence="3">
    <location>
        <begin position="140"/>
        <end position="334"/>
    </location>
</feature>
<evidence type="ECO:0000259" key="3">
    <source>
        <dbReference type="Pfam" id="PF26056"/>
    </source>
</evidence>
<feature type="region of interest" description="Disordered" evidence="1">
    <location>
        <begin position="99"/>
        <end position="141"/>
    </location>
</feature>
<evidence type="ECO:0000313" key="5">
    <source>
        <dbReference type="Proteomes" id="UP001431429"/>
    </source>
</evidence>
<gene>
    <name evidence="4" type="ORF">NBG84_25585</name>
</gene>
<evidence type="ECO:0000313" key="4">
    <source>
        <dbReference type="EMBL" id="MCM2391619.1"/>
    </source>
</evidence>
<dbReference type="Proteomes" id="UP001431429">
    <property type="component" value="Unassembled WGS sequence"/>
</dbReference>
<evidence type="ECO:0000256" key="1">
    <source>
        <dbReference type="SAM" id="MobiDB-lite"/>
    </source>
</evidence>
<feature type="compositionally biased region" description="Low complexity" evidence="1">
    <location>
        <begin position="1"/>
        <end position="44"/>
    </location>
</feature>
<organism evidence="4 5">
    <name type="scientific">Streptomyces albipurpureus</name>
    <dbReference type="NCBI Taxonomy" id="2897419"/>
    <lineage>
        <taxon>Bacteria</taxon>
        <taxon>Bacillati</taxon>
        <taxon>Actinomycetota</taxon>
        <taxon>Actinomycetes</taxon>
        <taxon>Kitasatosporales</taxon>
        <taxon>Streptomycetaceae</taxon>
        <taxon>Streptomyces</taxon>
    </lineage>
</organism>
<keyword evidence="5" id="KW-1185">Reference proteome</keyword>
<sequence>MWPGQQPPGGENPQQPNPYQQPGYQQPNPYQQPGYQQPNPYQQPTVPQYAVPGQPPGGPQPPQGGQDNKKRTTIVAIVAATAVVATAVITGVVVFRDDGEGSEQGKDGPAASSAPPASPAQPTAAPSTAVENPRGGEDAKPTIAGWKVVTNPKHGTQFDVPPTWELVGSGVSTGFEDKKKGDGTPLVVMSAPGRYKSKWCSVDSDKDGRAEDWSLGTAGTKGGKGAKDSQTAALNEAGNWVWAAYAQLEPKGTVKVEKSKPYTTKSGLVGSVSTATAVGVKKRTRCDTDGKSIAFSFKDDKGDFKSWVFYGTKGNPDEIPEATIQQILSTVRLAATSAG</sequence>
<dbReference type="InterPro" id="IPR058330">
    <property type="entry name" value="DUF8017"/>
</dbReference>
<reference evidence="4" key="1">
    <citation type="submission" date="2022-06" db="EMBL/GenBank/DDBJ databases">
        <title>Genome public.</title>
        <authorList>
            <person name="Sun Q."/>
        </authorList>
    </citation>
    <scope>NUCLEOTIDE SEQUENCE</scope>
    <source>
        <strain evidence="4">CWNU-1</strain>
    </source>
</reference>
<keyword evidence="2" id="KW-0812">Transmembrane</keyword>
<feature type="transmembrane region" description="Helical" evidence="2">
    <location>
        <begin position="74"/>
        <end position="95"/>
    </location>
</feature>
<feature type="compositionally biased region" description="Low complexity" evidence="1">
    <location>
        <begin position="109"/>
        <end position="129"/>
    </location>
</feature>
<comment type="caution">
    <text evidence="4">The sequence shown here is derived from an EMBL/GenBank/DDBJ whole genome shotgun (WGS) entry which is preliminary data.</text>
</comment>
<feature type="compositionally biased region" description="Pro residues" evidence="1">
    <location>
        <begin position="53"/>
        <end position="62"/>
    </location>
</feature>
<accession>A0ABT0UT47</accession>
<dbReference type="Pfam" id="PF26056">
    <property type="entry name" value="DUF8017"/>
    <property type="match status" value="1"/>
</dbReference>
<name>A0ABT0UT47_9ACTN</name>